<comment type="similarity">
    <text evidence="3">Belongs to the CpsD/CapB family.</text>
</comment>
<dbReference type="NCBIfam" id="TIGR01007">
    <property type="entry name" value="eps_fam"/>
    <property type="match status" value="1"/>
</dbReference>
<keyword evidence="5" id="KW-1003">Cell membrane</keyword>
<evidence type="ECO:0000256" key="11">
    <source>
        <dbReference type="ARBA" id="ARBA00022989"/>
    </source>
</evidence>
<evidence type="ECO:0000256" key="3">
    <source>
        <dbReference type="ARBA" id="ARBA00007316"/>
    </source>
</evidence>
<dbReference type="InterPro" id="IPR003856">
    <property type="entry name" value="LPS_length_determ_N"/>
</dbReference>
<dbReference type="SUPFAM" id="SSF52540">
    <property type="entry name" value="P-loop containing nucleoside triphosphate hydrolases"/>
    <property type="match status" value="1"/>
</dbReference>
<dbReference type="PANTHER" id="PTHR32309">
    <property type="entry name" value="TYROSINE-PROTEIN KINASE"/>
    <property type="match status" value="1"/>
</dbReference>
<comment type="catalytic activity">
    <reaction evidence="14">
        <text>L-tyrosyl-[protein] + ATP = O-phospho-L-tyrosyl-[protein] + ADP + H(+)</text>
        <dbReference type="Rhea" id="RHEA:10596"/>
        <dbReference type="Rhea" id="RHEA-COMP:10136"/>
        <dbReference type="Rhea" id="RHEA-COMP:20101"/>
        <dbReference type="ChEBI" id="CHEBI:15378"/>
        <dbReference type="ChEBI" id="CHEBI:30616"/>
        <dbReference type="ChEBI" id="CHEBI:46858"/>
        <dbReference type="ChEBI" id="CHEBI:61978"/>
        <dbReference type="ChEBI" id="CHEBI:456216"/>
        <dbReference type="EC" id="2.7.10.2"/>
    </reaction>
</comment>
<evidence type="ECO:0000256" key="16">
    <source>
        <dbReference type="SAM" id="Phobius"/>
    </source>
</evidence>
<comment type="subcellular location">
    <subcellularLocation>
        <location evidence="1">Cell membrane</location>
        <topology evidence="1">Multi-pass membrane protein</topology>
    </subcellularLocation>
</comment>
<evidence type="ECO:0000256" key="10">
    <source>
        <dbReference type="ARBA" id="ARBA00022840"/>
    </source>
</evidence>
<keyword evidence="12 16" id="KW-0472">Membrane</keyword>
<feature type="compositionally biased region" description="Polar residues" evidence="15">
    <location>
        <begin position="480"/>
        <end position="491"/>
    </location>
</feature>
<keyword evidence="20" id="KW-1185">Reference proteome</keyword>
<feature type="transmembrane region" description="Helical" evidence="16">
    <location>
        <begin position="12"/>
        <end position="34"/>
    </location>
</feature>
<reference evidence="19" key="1">
    <citation type="submission" date="2021-01" db="EMBL/GenBank/DDBJ databases">
        <title>YIM 132084 draft genome.</title>
        <authorList>
            <person name="An D."/>
        </authorList>
    </citation>
    <scope>NUCLEOTIDE SEQUENCE</scope>
    <source>
        <strain evidence="19">YIM 132084</strain>
    </source>
</reference>
<proteinExistence type="inferred from homology"/>
<dbReference type="InterPro" id="IPR005702">
    <property type="entry name" value="Wzc-like_C"/>
</dbReference>
<keyword evidence="8" id="KW-0547">Nucleotide-binding</keyword>
<evidence type="ECO:0000256" key="15">
    <source>
        <dbReference type="SAM" id="MobiDB-lite"/>
    </source>
</evidence>
<keyword evidence="6 19" id="KW-0808">Transferase</keyword>
<dbReference type="GO" id="GO:0042802">
    <property type="term" value="F:identical protein binding"/>
    <property type="evidence" value="ECO:0007669"/>
    <property type="project" value="UniProtKB-ARBA"/>
</dbReference>
<evidence type="ECO:0000256" key="2">
    <source>
        <dbReference type="ARBA" id="ARBA00006683"/>
    </source>
</evidence>
<evidence type="ECO:0000256" key="13">
    <source>
        <dbReference type="ARBA" id="ARBA00023137"/>
    </source>
</evidence>
<evidence type="ECO:0000259" key="17">
    <source>
        <dbReference type="Pfam" id="PF01656"/>
    </source>
</evidence>
<evidence type="ECO:0000256" key="1">
    <source>
        <dbReference type="ARBA" id="ARBA00004651"/>
    </source>
</evidence>
<evidence type="ECO:0000256" key="5">
    <source>
        <dbReference type="ARBA" id="ARBA00022475"/>
    </source>
</evidence>
<evidence type="ECO:0000256" key="4">
    <source>
        <dbReference type="ARBA" id="ARBA00011903"/>
    </source>
</evidence>
<feature type="domain" description="Polysaccharide chain length determinant N-terminal" evidence="18">
    <location>
        <begin position="7"/>
        <end position="80"/>
    </location>
</feature>
<evidence type="ECO:0000313" key="19">
    <source>
        <dbReference type="EMBL" id="MBM9469120.1"/>
    </source>
</evidence>
<keyword evidence="13" id="KW-0829">Tyrosine-protein kinase</keyword>
<name>A0A939C0D8_9ACTN</name>
<organism evidence="19 20">
    <name type="scientific">Nakamurella leprariae</name>
    <dbReference type="NCBI Taxonomy" id="2803911"/>
    <lineage>
        <taxon>Bacteria</taxon>
        <taxon>Bacillati</taxon>
        <taxon>Actinomycetota</taxon>
        <taxon>Actinomycetes</taxon>
        <taxon>Nakamurellales</taxon>
        <taxon>Nakamurellaceae</taxon>
        <taxon>Nakamurella</taxon>
    </lineage>
</organism>
<dbReference type="GO" id="GO:0005524">
    <property type="term" value="F:ATP binding"/>
    <property type="evidence" value="ECO:0007669"/>
    <property type="project" value="UniProtKB-KW"/>
</dbReference>
<protein>
    <recommendedName>
        <fullName evidence="4">non-specific protein-tyrosine kinase</fullName>
        <ecNumber evidence="4">2.7.10.2</ecNumber>
    </recommendedName>
</protein>
<dbReference type="RefSeq" id="WP_205262079.1">
    <property type="nucleotide sequence ID" value="NZ_JAERWK010000023.1"/>
</dbReference>
<evidence type="ECO:0000256" key="6">
    <source>
        <dbReference type="ARBA" id="ARBA00022679"/>
    </source>
</evidence>
<dbReference type="InterPro" id="IPR050445">
    <property type="entry name" value="Bact_polysacc_biosynth/exp"/>
</dbReference>
<comment type="caution">
    <text evidence="19">The sequence shown here is derived from an EMBL/GenBank/DDBJ whole genome shotgun (WGS) entry which is preliminary data.</text>
</comment>
<dbReference type="GO" id="GO:0005886">
    <property type="term" value="C:plasma membrane"/>
    <property type="evidence" value="ECO:0007669"/>
    <property type="project" value="UniProtKB-SubCell"/>
</dbReference>
<evidence type="ECO:0000256" key="12">
    <source>
        <dbReference type="ARBA" id="ARBA00023136"/>
    </source>
</evidence>
<dbReference type="EMBL" id="JAERWK010000023">
    <property type="protein sequence ID" value="MBM9469120.1"/>
    <property type="molecule type" value="Genomic_DNA"/>
</dbReference>
<keyword evidence="11 16" id="KW-1133">Transmembrane helix</keyword>
<evidence type="ECO:0000256" key="8">
    <source>
        <dbReference type="ARBA" id="ARBA00022741"/>
    </source>
</evidence>
<evidence type="ECO:0000259" key="18">
    <source>
        <dbReference type="Pfam" id="PF02706"/>
    </source>
</evidence>
<evidence type="ECO:0000256" key="7">
    <source>
        <dbReference type="ARBA" id="ARBA00022692"/>
    </source>
</evidence>
<dbReference type="FunFam" id="3.40.50.300:FF:000527">
    <property type="entry name" value="Tyrosine-protein kinase etk"/>
    <property type="match status" value="1"/>
</dbReference>
<evidence type="ECO:0000256" key="14">
    <source>
        <dbReference type="ARBA" id="ARBA00051245"/>
    </source>
</evidence>
<dbReference type="Gene3D" id="3.40.50.300">
    <property type="entry name" value="P-loop containing nucleotide triphosphate hydrolases"/>
    <property type="match status" value="1"/>
</dbReference>
<gene>
    <name evidence="19" type="ORF">JL106_17675</name>
</gene>
<dbReference type="InterPro" id="IPR027417">
    <property type="entry name" value="P-loop_NTPase"/>
</dbReference>
<keyword evidence="9" id="KW-0418">Kinase</keyword>
<evidence type="ECO:0000256" key="9">
    <source>
        <dbReference type="ARBA" id="ARBA00022777"/>
    </source>
</evidence>
<dbReference type="EC" id="2.7.10.2" evidence="4"/>
<comment type="similarity">
    <text evidence="2">Belongs to the CpsC/CapA family.</text>
</comment>
<dbReference type="AlphaFoldDB" id="A0A939C0D8"/>
<dbReference type="Pfam" id="PF02706">
    <property type="entry name" value="Wzz"/>
    <property type="match status" value="1"/>
</dbReference>
<accession>A0A939C0D8</accession>
<feature type="domain" description="CobQ/CobB/MinD/ParA nucleotide binding" evidence="17">
    <location>
        <begin position="271"/>
        <end position="433"/>
    </location>
</feature>
<keyword evidence="10" id="KW-0067">ATP-binding</keyword>
<dbReference type="PANTHER" id="PTHR32309:SF31">
    <property type="entry name" value="CAPSULAR EXOPOLYSACCHARIDE FAMILY"/>
    <property type="match status" value="1"/>
</dbReference>
<dbReference type="Proteomes" id="UP000663792">
    <property type="component" value="Unassembled WGS sequence"/>
</dbReference>
<evidence type="ECO:0000313" key="20">
    <source>
        <dbReference type="Proteomes" id="UP000663792"/>
    </source>
</evidence>
<dbReference type="GO" id="GO:0004715">
    <property type="term" value="F:non-membrane spanning protein tyrosine kinase activity"/>
    <property type="evidence" value="ECO:0007669"/>
    <property type="project" value="UniProtKB-EC"/>
</dbReference>
<dbReference type="InterPro" id="IPR002586">
    <property type="entry name" value="CobQ/CobB/MinD/ParA_Nub-bd_dom"/>
</dbReference>
<dbReference type="Pfam" id="PF01656">
    <property type="entry name" value="CbiA"/>
    <property type="match status" value="1"/>
</dbReference>
<dbReference type="CDD" id="cd05387">
    <property type="entry name" value="BY-kinase"/>
    <property type="match status" value="1"/>
</dbReference>
<sequence length="491" mass="51977">MNYRTWVRGLRKYWWVVLICTVVGAGVGTIITVATTPQYASSVTFFVRTPTDQLGGAYQGDQFAQKRVNSYAQLAKSGRLGQMIADDTQIDLSADQISSRITARGDLNTVLLNLTVTDTDPERSLEIAESASVQMVDLVSQIETAPGATDPGVSLEVTSAARLEASPVSPDAVLNIGLATLIGLIVGTALAGLREMTDTSVRTPEDVEDATGSGVLAVIPFDAEAGESPLIVDTHSRSIRAEAYRQLRTNLAFVDVDRPIRRVLLTSSVAEEGKSSTAVNLAVAFAESGERTLLIEADLRRPRVATYLGLESAVGLSDVLANRAELDDVLQPWGRGGLTVLPCGSIPPNPSELLASSAMSKLLDEIDKTFSMVVIDTAPLLPVTDAAVLSTKVDGAVVVVRHGRTTRQQLHTSAESLRAVDARVLGTILNRVPISGADSYSYYGYGSYQPHENTSSHSAGDAGGEVSSGKHRPDGGESEVATSQVAVRSGK</sequence>
<keyword evidence="7 16" id="KW-0812">Transmembrane</keyword>
<feature type="region of interest" description="Disordered" evidence="15">
    <location>
        <begin position="452"/>
        <end position="491"/>
    </location>
</feature>